<dbReference type="InterPro" id="IPR019150">
    <property type="entry name" value="Vesicle_transport_protein_Use1"/>
</dbReference>
<keyword evidence="9 11" id="KW-0472">Membrane</keyword>
<dbReference type="EMBL" id="CAJHJG010005881">
    <property type="protein sequence ID" value="CAD6953265.1"/>
    <property type="molecule type" value="Genomic_DNA"/>
</dbReference>
<dbReference type="PANTHER" id="PTHR13050:SF7">
    <property type="entry name" value="VESICLE TRANSPORT PROTEIN USE1"/>
    <property type="match status" value="1"/>
</dbReference>
<protein>
    <submittedName>
        <fullName evidence="13">Uncharacterized protein</fullName>
    </submittedName>
</protein>
<reference evidence="13" key="2">
    <citation type="journal article" date="2019" name="IMA Fungus">
        <title>Genome sequencing and comparison of five Tilletia species to identify candidate genes for the detection of regulated species infecting wheat.</title>
        <authorList>
            <person name="Nguyen H.D.T."/>
            <person name="Sultana T."/>
            <person name="Kesanakurti P."/>
            <person name="Hambleton S."/>
        </authorList>
    </citation>
    <scope>NUCLEOTIDE SEQUENCE</scope>
    <source>
        <strain evidence="13">DAOMC 238032</strain>
    </source>
</reference>
<evidence type="ECO:0000313" key="13">
    <source>
        <dbReference type="EMBL" id="KAE8264979.1"/>
    </source>
</evidence>
<dbReference type="EMBL" id="LWDD02000035">
    <property type="protein sequence ID" value="KAE8264979.1"/>
    <property type="molecule type" value="Genomic_DNA"/>
</dbReference>
<comment type="similarity">
    <text evidence="2">Belongs to the USE1 family.</text>
</comment>
<name>A0A177V9D4_9BASI</name>
<keyword evidence="5" id="KW-0256">Endoplasmic reticulum</keyword>
<evidence type="ECO:0000313" key="15">
    <source>
        <dbReference type="Proteomes" id="UP000836402"/>
    </source>
</evidence>
<keyword evidence="8 11" id="KW-1133">Transmembrane helix</keyword>
<proteinExistence type="inferred from homology"/>
<dbReference type="GO" id="GO:0006890">
    <property type="term" value="P:retrograde vesicle-mediated transport, Golgi to endoplasmic reticulum"/>
    <property type="evidence" value="ECO:0007669"/>
    <property type="project" value="TreeGrafter"/>
</dbReference>
<evidence type="ECO:0000256" key="9">
    <source>
        <dbReference type="ARBA" id="ARBA00023136"/>
    </source>
</evidence>
<gene>
    <name evidence="13" type="ORF">A4X03_0g571</name>
    <name evidence="12" type="ORF">JKIAZH3_G9330</name>
</gene>
<keyword evidence="15" id="KW-1185">Reference proteome</keyword>
<dbReference type="AlphaFoldDB" id="A0A177V9D4"/>
<feature type="region of interest" description="Disordered" evidence="10">
    <location>
        <begin position="1"/>
        <end position="132"/>
    </location>
</feature>
<dbReference type="GO" id="GO:0005789">
    <property type="term" value="C:endoplasmic reticulum membrane"/>
    <property type="evidence" value="ECO:0007669"/>
    <property type="project" value="UniProtKB-SubCell"/>
</dbReference>
<evidence type="ECO:0000313" key="12">
    <source>
        <dbReference type="EMBL" id="CAD6953265.1"/>
    </source>
</evidence>
<comment type="subcellular location">
    <subcellularLocation>
        <location evidence="1">Endoplasmic reticulum membrane</location>
        <topology evidence="1">Single-pass type IV membrane protein</topology>
    </subcellularLocation>
</comment>
<reference evidence="12" key="3">
    <citation type="submission" date="2020-10" db="EMBL/GenBank/DDBJ databases">
        <authorList>
            <person name="Sedaghatjoo S."/>
        </authorList>
    </citation>
    <scope>NUCLEOTIDE SEQUENCE</scope>
    <source>
        <strain evidence="12">AZH3</strain>
    </source>
</reference>
<evidence type="ECO:0000256" key="11">
    <source>
        <dbReference type="SAM" id="Phobius"/>
    </source>
</evidence>
<dbReference type="Proteomes" id="UP000836402">
    <property type="component" value="Unassembled WGS sequence"/>
</dbReference>
<feature type="compositionally biased region" description="Low complexity" evidence="10">
    <location>
        <begin position="37"/>
        <end position="56"/>
    </location>
</feature>
<keyword evidence="7" id="KW-0653">Protein transport</keyword>
<keyword evidence="4 11" id="KW-0812">Transmembrane</keyword>
<comment type="caution">
    <text evidence="13">The sequence shown here is derived from an EMBL/GenBank/DDBJ whole genome shotgun (WGS) entry which is preliminary data.</text>
</comment>
<dbReference type="PANTHER" id="PTHR13050">
    <property type="entry name" value="USE1-LIKE PROTEIN"/>
    <property type="match status" value="1"/>
</dbReference>
<organism evidence="13 14">
    <name type="scientific">Tilletia caries</name>
    <name type="common">wheat bunt fungus</name>
    <dbReference type="NCBI Taxonomy" id="13290"/>
    <lineage>
        <taxon>Eukaryota</taxon>
        <taxon>Fungi</taxon>
        <taxon>Dikarya</taxon>
        <taxon>Basidiomycota</taxon>
        <taxon>Ustilaginomycotina</taxon>
        <taxon>Exobasidiomycetes</taxon>
        <taxon>Tilletiales</taxon>
        <taxon>Tilletiaceae</taxon>
        <taxon>Tilletia</taxon>
    </lineage>
</organism>
<dbReference type="GO" id="GO:0005484">
    <property type="term" value="F:SNAP receptor activity"/>
    <property type="evidence" value="ECO:0007669"/>
    <property type="project" value="TreeGrafter"/>
</dbReference>
<dbReference type="GO" id="GO:0031201">
    <property type="term" value="C:SNARE complex"/>
    <property type="evidence" value="ECO:0007669"/>
    <property type="project" value="TreeGrafter"/>
</dbReference>
<feature type="compositionally biased region" description="Acidic residues" evidence="10">
    <location>
        <begin position="61"/>
        <end position="85"/>
    </location>
</feature>
<evidence type="ECO:0000256" key="2">
    <source>
        <dbReference type="ARBA" id="ARBA00007891"/>
    </source>
</evidence>
<evidence type="ECO:0000256" key="8">
    <source>
        <dbReference type="ARBA" id="ARBA00022989"/>
    </source>
</evidence>
<feature type="transmembrane region" description="Helical" evidence="11">
    <location>
        <begin position="203"/>
        <end position="226"/>
    </location>
</feature>
<evidence type="ECO:0000256" key="6">
    <source>
        <dbReference type="ARBA" id="ARBA00022892"/>
    </source>
</evidence>
<accession>A0A177V9D4</accession>
<evidence type="ECO:0000256" key="3">
    <source>
        <dbReference type="ARBA" id="ARBA00022448"/>
    </source>
</evidence>
<evidence type="ECO:0000313" key="14">
    <source>
        <dbReference type="Proteomes" id="UP000077671"/>
    </source>
</evidence>
<evidence type="ECO:0000256" key="10">
    <source>
        <dbReference type="SAM" id="MobiDB-lite"/>
    </source>
</evidence>
<evidence type="ECO:0000256" key="7">
    <source>
        <dbReference type="ARBA" id="ARBA00022927"/>
    </source>
</evidence>
<dbReference type="GO" id="GO:0015031">
    <property type="term" value="P:protein transport"/>
    <property type="evidence" value="ECO:0007669"/>
    <property type="project" value="UniProtKB-KW"/>
</dbReference>
<dbReference type="CDD" id="cd15860">
    <property type="entry name" value="SNARE_USE1"/>
    <property type="match status" value="1"/>
</dbReference>
<keyword evidence="6" id="KW-0931">ER-Golgi transport</keyword>
<evidence type="ECO:0000256" key="4">
    <source>
        <dbReference type="ARBA" id="ARBA00022692"/>
    </source>
</evidence>
<evidence type="ECO:0000256" key="5">
    <source>
        <dbReference type="ARBA" id="ARBA00022824"/>
    </source>
</evidence>
<sequence length="229" mass="25058">MAAVHSTARLGSLRSADLHPALRPFVRGSLSTQRGDASSPSASSSSRPRSAEYPSRVQQSLEEDEDDGEDELDFEFEYATEDIEQEYARSPPGVTKTEDQQQQEAPFSAPVHSNESHHAYPPPGIDSATPAPALAQDQPLHDALSSELLRLSTVLKSNAVAFGATLERDRLLLAKSSDLLGANLDFMTRTRGRLGEYSRRARGMGWFTLGSIAIVMVSWVLCFILIRLT</sequence>
<keyword evidence="3" id="KW-0813">Transport</keyword>
<evidence type="ECO:0000256" key="1">
    <source>
        <dbReference type="ARBA" id="ARBA00004163"/>
    </source>
</evidence>
<dbReference type="Proteomes" id="UP000077671">
    <property type="component" value="Unassembled WGS sequence"/>
</dbReference>
<reference evidence="13" key="1">
    <citation type="submission" date="2016-04" db="EMBL/GenBank/DDBJ databases">
        <authorList>
            <person name="Nguyen H.D."/>
            <person name="Kesanakurti P."/>
            <person name="Cullis J."/>
            <person name="Levesque C.A."/>
            <person name="Hambleton S."/>
        </authorList>
    </citation>
    <scope>NUCLEOTIDE SEQUENCE</scope>
    <source>
        <strain evidence="13">DAOMC 238032</strain>
    </source>
</reference>